<comment type="caution">
    <text evidence="9">The sequence shown here is derived from an EMBL/GenBank/DDBJ whole genome shotgun (WGS) entry which is preliminary data.</text>
</comment>
<accession>A0A0K9F4Y2</accession>
<dbReference type="GO" id="GO:0009421">
    <property type="term" value="C:bacterial-type flagellum filament cap"/>
    <property type="evidence" value="ECO:0007669"/>
    <property type="project" value="InterPro"/>
</dbReference>
<comment type="subunit">
    <text evidence="2 5">Homopentamer.</text>
</comment>
<dbReference type="AlphaFoldDB" id="A0A0K9F4Y2"/>
<keyword evidence="5" id="KW-0964">Secreted</keyword>
<feature type="region of interest" description="Disordered" evidence="6">
    <location>
        <begin position="520"/>
        <end position="541"/>
    </location>
</feature>
<evidence type="ECO:0000256" key="4">
    <source>
        <dbReference type="ARBA" id="ARBA00023143"/>
    </source>
</evidence>
<protein>
    <recommendedName>
        <fullName evidence="5">Flagellar hook-associated protein 2</fullName>
        <shortName evidence="5">HAP2</shortName>
    </recommendedName>
    <alternativeName>
        <fullName evidence="5">Flagellar cap protein</fullName>
    </alternativeName>
</protein>
<dbReference type="EMBL" id="LFXJ01000010">
    <property type="protein sequence ID" value="KMY29191.1"/>
    <property type="molecule type" value="Genomic_DNA"/>
</dbReference>
<dbReference type="RefSeq" id="WP_053093237.1">
    <property type="nucleotide sequence ID" value="NZ_JBIVOC010000019.1"/>
</dbReference>
<dbReference type="GO" id="GO:0009424">
    <property type="term" value="C:bacterial-type flagellum hook"/>
    <property type="evidence" value="ECO:0007669"/>
    <property type="project" value="UniProtKB-UniRule"/>
</dbReference>
<comment type="subcellular location">
    <subcellularLocation>
        <location evidence="5">Secreted</location>
    </subcellularLocation>
    <subcellularLocation>
        <location evidence="5">Bacterial flagellum</location>
    </subcellularLocation>
</comment>
<gene>
    <name evidence="9" type="ORF">ACZ11_18925</name>
</gene>
<dbReference type="PATRIC" id="fig|582475.4.peg.2850"/>
<dbReference type="InterPro" id="IPR010809">
    <property type="entry name" value="FliD_C"/>
</dbReference>
<evidence type="ECO:0000256" key="2">
    <source>
        <dbReference type="ARBA" id="ARBA00011255"/>
    </source>
</evidence>
<evidence type="ECO:0000259" key="7">
    <source>
        <dbReference type="Pfam" id="PF02465"/>
    </source>
</evidence>
<dbReference type="GeneID" id="96601399"/>
<feature type="coiled-coil region" evidence="5">
    <location>
        <begin position="261"/>
        <end position="295"/>
    </location>
</feature>
<dbReference type="OrthoDB" id="9776025at2"/>
<evidence type="ECO:0000259" key="8">
    <source>
        <dbReference type="Pfam" id="PF07195"/>
    </source>
</evidence>
<dbReference type="Pfam" id="PF07195">
    <property type="entry name" value="FliD_C"/>
    <property type="match status" value="1"/>
</dbReference>
<comment type="function">
    <text evidence="5">Required for morphogenesis and for the elongation of the flagellar filament by facilitating polymerization of the flagellin monomers at the tip of growing filament. Forms a capping structure, which prevents flagellin subunits (transported through the central channel of the flagellum) from leaking out without polymerization at the distal end.</text>
</comment>
<comment type="similarity">
    <text evidence="1 5">Belongs to the FliD family.</text>
</comment>
<organism evidence="9 10">
    <name type="scientific">Lysinibacillus xylanilyticus</name>
    <dbReference type="NCBI Taxonomy" id="582475"/>
    <lineage>
        <taxon>Bacteria</taxon>
        <taxon>Bacillati</taxon>
        <taxon>Bacillota</taxon>
        <taxon>Bacilli</taxon>
        <taxon>Bacillales</taxon>
        <taxon>Bacillaceae</taxon>
        <taxon>Lysinibacillus</taxon>
    </lineage>
</organism>
<dbReference type="GO" id="GO:0071973">
    <property type="term" value="P:bacterial-type flagellum-dependent cell motility"/>
    <property type="evidence" value="ECO:0007669"/>
    <property type="project" value="TreeGrafter"/>
</dbReference>
<dbReference type="Proteomes" id="UP000037326">
    <property type="component" value="Unassembled WGS sequence"/>
</dbReference>
<keyword evidence="4 5" id="KW-0975">Bacterial flagellum</keyword>
<feature type="domain" description="Flagellar hook-associated protein 2 N-terminal" evidence="7">
    <location>
        <begin position="10"/>
        <end position="105"/>
    </location>
</feature>
<dbReference type="GO" id="GO:0005576">
    <property type="term" value="C:extracellular region"/>
    <property type="evidence" value="ECO:0007669"/>
    <property type="project" value="UniProtKB-SubCell"/>
</dbReference>
<dbReference type="PANTHER" id="PTHR30288">
    <property type="entry name" value="FLAGELLAR CAP/ASSEMBLY PROTEIN FLID"/>
    <property type="match status" value="1"/>
</dbReference>
<dbReference type="InterPro" id="IPR040026">
    <property type="entry name" value="FliD"/>
</dbReference>
<evidence type="ECO:0000256" key="3">
    <source>
        <dbReference type="ARBA" id="ARBA00023054"/>
    </source>
</evidence>
<feature type="domain" description="Flagellar hook-associated protein 2 C-terminal" evidence="8">
    <location>
        <begin position="538"/>
        <end position="775"/>
    </location>
</feature>
<evidence type="ECO:0000256" key="1">
    <source>
        <dbReference type="ARBA" id="ARBA00009764"/>
    </source>
</evidence>
<dbReference type="GO" id="GO:0007155">
    <property type="term" value="P:cell adhesion"/>
    <property type="evidence" value="ECO:0007669"/>
    <property type="project" value="InterPro"/>
</dbReference>
<evidence type="ECO:0000313" key="10">
    <source>
        <dbReference type="Proteomes" id="UP000037326"/>
    </source>
</evidence>
<name>A0A0K9F4Y2_9BACI</name>
<dbReference type="Pfam" id="PF02465">
    <property type="entry name" value="FliD_N"/>
    <property type="match status" value="1"/>
</dbReference>
<dbReference type="InterPro" id="IPR003481">
    <property type="entry name" value="FliD_N"/>
</dbReference>
<proteinExistence type="inferred from homology"/>
<evidence type="ECO:0000256" key="5">
    <source>
        <dbReference type="RuleBase" id="RU362066"/>
    </source>
</evidence>
<sequence length="787" mass="85921">MVNRIGGLASGMDIDELVAKLMKAERSPLIKLQQKKQTTEWMRDAYRGVNTKLKTFDKYIQDNLLNKSFMTKTVTSSNSNYVSAKAGANASGTLSIEGVSQLASAARGLGKQINATGNTKLSELGISDGVIELSSIKADGSMAAKGTKIEFDPNKTTVSELVEKINNSNAGVSAIFENGTLSITAKNTGDNKNGAEVQVISGADVFGKLGFDSLLGATSGDLASGGTNAVFQVNGIPTERSSNTFSISGYTVTLKDTFNAATTIENNLTAAKEELKNAQLNKDKLQALLDTAIANFDTANAAYTNRYDPVFKNSLNATEQEAYNKINNNSFFSSLTDAEMFELQSLVVDENADEQTIKDAINASSSFSPDLKSKLMSLSKDDLLLVETLDETQLTNFKDAAQKETSLNTYKSLDKQFLSGLSATDITSITGLDFTSNETLNESINNLQDEALKTKLLKLSDTQKQSLKNLSEEDLKNYQEVATVQIPYDEKLALKVQAENNFKAGENRLKQAQATLDAAQAAADAEASKPSTAPNIPPVTMTSSTDVDEMMNKIKEFVTTYNGLTKEMNDQTKETKYRDYLPLTDEQKKEMSENEIKLWEEKAKSGLLRSDSILRSGLSSMRGLIYNSNPAVGNPEYNTLFKIGITTSKSYNDGGTLEIDEDKLRKALEDDPDAVTALFTNRGNEKDTVVVDGVEKTVDTRGFLQKLQGSMKSFTLDIEKKAGRATQSAQEYTIGKNLVDMDKRIDTWKTKLENIEARYWKQFSAMEKAINKANSQSSIFAQFGGQG</sequence>
<dbReference type="PANTHER" id="PTHR30288:SF0">
    <property type="entry name" value="FLAGELLAR HOOK-ASSOCIATED PROTEIN 2"/>
    <property type="match status" value="1"/>
</dbReference>
<keyword evidence="3 5" id="KW-0175">Coiled coil</keyword>
<reference evidence="10" key="1">
    <citation type="submission" date="2015-07" db="EMBL/GenBank/DDBJ databases">
        <authorList>
            <consortium name="Consortium for Microbial Forensics and Genomics (microFORGE)"/>
            <person name="Knight B.M."/>
            <person name="Roberts D.P."/>
            <person name="Lin D."/>
            <person name="Hari K."/>
            <person name="Fletcher J."/>
            <person name="Melcher U."/>
            <person name="Blagden T."/>
            <person name="Winegar R.A."/>
        </authorList>
    </citation>
    <scope>NUCLEOTIDE SEQUENCE [LARGE SCALE GENOMIC DNA]</scope>
    <source>
        <strain evidence="10">DSM 23493</strain>
    </source>
</reference>
<feature type="compositionally biased region" description="Low complexity" evidence="6">
    <location>
        <begin position="520"/>
        <end position="533"/>
    </location>
</feature>
<evidence type="ECO:0000256" key="6">
    <source>
        <dbReference type="SAM" id="MobiDB-lite"/>
    </source>
</evidence>
<evidence type="ECO:0000313" key="9">
    <source>
        <dbReference type="EMBL" id="KMY29191.1"/>
    </source>
</evidence>